<dbReference type="AlphaFoldDB" id="A5AD44"/>
<feature type="region of interest" description="Disordered" evidence="2">
    <location>
        <begin position="1"/>
        <end position="52"/>
    </location>
</feature>
<keyword evidence="1" id="KW-0507">mRNA processing</keyword>
<evidence type="ECO:0000259" key="3">
    <source>
        <dbReference type="PROSITE" id="PS51391"/>
    </source>
</evidence>
<dbReference type="InterPro" id="IPR008942">
    <property type="entry name" value="ENTH_VHS"/>
</dbReference>
<sequence>MESSRRSFDRSREPGFKKPRLAEEAERGPNPNGRPLKTNERDVDRDDLGRGLYQQQHQELVTQYKTALAELTFNSKPIITNLTIIAGENLHAAKAIAATVCTNILELCIHRVVVLN</sequence>
<dbReference type="GO" id="GO:0031124">
    <property type="term" value="P:mRNA 3'-end processing"/>
    <property type="evidence" value="ECO:0007669"/>
    <property type="project" value="InterPro"/>
</dbReference>
<dbReference type="GO" id="GO:0005634">
    <property type="term" value="C:nucleus"/>
    <property type="evidence" value="ECO:0007669"/>
    <property type="project" value="UniProtKB-ARBA"/>
</dbReference>
<organism evidence="4">
    <name type="scientific">Vitis vinifera</name>
    <name type="common">Grape</name>
    <dbReference type="NCBI Taxonomy" id="29760"/>
    <lineage>
        <taxon>Eukaryota</taxon>
        <taxon>Viridiplantae</taxon>
        <taxon>Streptophyta</taxon>
        <taxon>Embryophyta</taxon>
        <taxon>Tracheophyta</taxon>
        <taxon>Spermatophyta</taxon>
        <taxon>Magnoliopsida</taxon>
        <taxon>eudicotyledons</taxon>
        <taxon>Gunneridae</taxon>
        <taxon>Pentapetalae</taxon>
        <taxon>rosids</taxon>
        <taxon>Vitales</taxon>
        <taxon>Vitaceae</taxon>
        <taxon>Viteae</taxon>
        <taxon>Vitis</taxon>
    </lineage>
</organism>
<feature type="compositionally biased region" description="Basic and acidic residues" evidence="2">
    <location>
        <begin position="37"/>
        <end position="49"/>
    </location>
</feature>
<evidence type="ECO:0000313" key="4">
    <source>
        <dbReference type="EMBL" id="CAN62314.1"/>
    </source>
</evidence>
<protein>
    <recommendedName>
        <fullName evidence="3">CID domain-containing protein</fullName>
    </recommendedName>
</protein>
<dbReference type="InterPro" id="IPR045154">
    <property type="entry name" value="PCF11-like"/>
</dbReference>
<dbReference type="SUPFAM" id="SSF48464">
    <property type="entry name" value="ENTH/VHS domain"/>
    <property type="match status" value="1"/>
</dbReference>
<feature type="compositionally biased region" description="Basic and acidic residues" evidence="2">
    <location>
        <begin position="1"/>
        <end position="27"/>
    </location>
</feature>
<dbReference type="GO" id="GO:0003729">
    <property type="term" value="F:mRNA binding"/>
    <property type="evidence" value="ECO:0007669"/>
    <property type="project" value="InterPro"/>
</dbReference>
<gene>
    <name evidence="4" type="ORF">VITISV_018207</name>
</gene>
<feature type="domain" description="CID" evidence="3">
    <location>
        <begin position="56"/>
        <end position="116"/>
    </location>
</feature>
<accession>A5AD44</accession>
<dbReference type="InterPro" id="IPR006569">
    <property type="entry name" value="CID_dom"/>
</dbReference>
<evidence type="ECO:0000256" key="1">
    <source>
        <dbReference type="ARBA" id="ARBA00022664"/>
    </source>
</evidence>
<reference evidence="4" key="1">
    <citation type="journal article" date="2007" name="PLoS ONE">
        <title>The first genome sequence of an elite grapevine cultivar (Pinot noir Vitis vinifera L.): coping with a highly heterozygous genome.</title>
        <authorList>
            <person name="Velasco R."/>
            <person name="Zharkikh A."/>
            <person name="Troggio M."/>
            <person name="Cartwright D.A."/>
            <person name="Cestaro A."/>
            <person name="Pruss D."/>
            <person name="Pindo M."/>
            <person name="FitzGerald L.M."/>
            <person name="Vezzulli S."/>
            <person name="Reid J."/>
            <person name="Malacarne G."/>
            <person name="Iliev D."/>
            <person name="Coppola G."/>
            <person name="Wardell B."/>
            <person name="Micheletti D."/>
            <person name="Macalma T."/>
            <person name="Facci M."/>
            <person name="Mitchell J.T."/>
            <person name="Perazzolli M."/>
            <person name="Eldredge G."/>
            <person name="Gatto P."/>
            <person name="Oyzerski R."/>
            <person name="Moretto M."/>
            <person name="Gutin N."/>
            <person name="Stefanini M."/>
            <person name="Chen Y."/>
            <person name="Segala C."/>
            <person name="Davenport C."/>
            <person name="Dematte L."/>
            <person name="Mraz A."/>
            <person name="Battilana J."/>
            <person name="Stormo K."/>
            <person name="Costa F."/>
            <person name="Tao Q."/>
            <person name="Si-Ammour A."/>
            <person name="Harkins T."/>
            <person name="Lackey A."/>
            <person name="Perbost C."/>
            <person name="Taillon B."/>
            <person name="Stella A."/>
            <person name="Solovyev V."/>
            <person name="Fawcett J.A."/>
            <person name="Sterck L."/>
            <person name="Vandepoele K."/>
            <person name="Grando S.M."/>
            <person name="Toppo S."/>
            <person name="Moser C."/>
            <person name="Lanchbury J."/>
            <person name="Bogden R."/>
            <person name="Skolnick M."/>
            <person name="Sgaramella V."/>
            <person name="Bhatnagar S.K."/>
            <person name="Fontana P."/>
            <person name="Gutin A."/>
            <person name="Van de Peer Y."/>
            <person name="Salamini F."/>
            <person name="Viola R."/>
        </authorList>
    </citation>
    <scope>NUCLEOTIDE SEQUENCE</scope>
</reference>
<dbReference type="ExpressionAtlas" id="A5AD44">
    <property type="expression patterns" value="baseline and differential"/>
</dbReference>
<dbReference type="EMBL" id="AM423532">
    <property type="protein sequence ID" value="CAN62314.1"/>
    <property type="molecule type" value="Genomic_DNA"/>
</dbReference>
<dbReference type="GO" id="GO:0006369">
    <property type="term" value="P:termination of RNA polymerase II transcription"/>
    <property type="evidence" value="ECO:0007669"/>
    <property type="project" value="InterPro"/>
</dbReference>
<dbReference type="Gene3D" id="1.25.40.90">
    <property type="match status" value="1"/>
</dbReference>
<proteinExistence type="predicted"/>
<dbReference type="PANTHER" id="PTHR15921">
    <property type="entry name" value="PRE-MRNA CLEAVAGE COMPLEX II"/>
    <property type="match status" value="1"/>
</dbReference>
<dbReference type="PANTHER" id="PTHR15921:SF3">
    <property type="entry name" value="PRE-MRNA CLEAVAGE COMPLEX 2 PROTEIN PCF11"/>
    <property type="match status" value="1"/>
</dbReference>
<dbReference type="GO" id="GO:0000993">
    <property type="term" value="F:RNA polymerase II complex binding"/>
    <property type="evidence" value="ECO:0007669"/>
    <property type="project" value="InterPro"/>
</dbReference>
<name>A5AD44_VITVI</name>
<dbReference type="PROSITE" id="PS51391">
    <property type="entry name" value="CID"/>
    <property type="match status" value="1"/>
</dbReference>
<evidence type="ECO:0000256" key="2">
    <source>
        <dbReference type="SAM" id="MobiDB-lite"/>
    </source>
</evidence>